<gene>
    <name evidence="10" type="ORF">M9978_17660</name>
</gene>
<feature type="transmembrane region" description="Helical" evidence="9">
    <location>
        <begin position="50"/>
        <end position="69"/>
    </location>
</feature>
<dbReference type="GO" id="GO:0006814">
    <property type="term" value="P:sodium ion transport"/>
    <property type="evidence" value="ECO:0007669"/>
    <property type="project" value="InterPro"/>
</dbReference>
<dbReference type="GO" id="GO:0008643">
    <property type="term" value="P:carbohydrate transport"/>
    <property type="evidence" value="ECO:0007669"/>
    <property type="project" value="InterPro"/>
</dbReference>
<evidence type="ECO:0000313" key="11">
    <source>
        <dbReference type="Proteomes" id="UP001139451"/>
    </source>
</evidence>
<keyword evidence="6 9" id="KW-1133">Transmembrane helix</keyword>
<dbReference type="InterPro" id="IPR036259">
    <property type="entry name" value="MFS_trans_sf"/>
</dbReference>
<feature type="transmembrane region" description="Helical" evidence="9">
    <location>
        <begin position="389"/>
        <end position="418"/>
    </location>
</feature>
<evidence type="ECO:0000256" key="4">
    <source>
        <dbReference type="ARBA" id="ARBA00022475"/>
    </source>
</evidence>
<dbReference type="GO" id="GO:0005886">
    <property type="term" value="C:plasma membrane"/>
    <property type="evidence" value="ECO:0007669"/>
    <property type="project" value="UniProtKB-SubCell"/>
</dbReference>
<dbReference type="PROSITE" id="PS00872">
    <property type="entry name" value="NA_GALACTOSIDE_SYMP"/>
    <property type="match status" value="1"/>
</dbReference>
<reference evidence="10" key="1">
    <citation type="submission" date="2022-05" db="EMBL/GenBank/DDBJ databases">
        <title>Sphingomonas sp. strain MG17 Genome sequencing and assembly.</title>
        <authorList>
            <person name="Kim I."/>
        </authorList>
    </citation>
    <scope>NUCLEOTIDE SEQUENCE</scope>
    <source>
        <strain evidence="10">MG17</strain>
    </source>
</reference>
<comment type="subcellular location">
    <subcellularLocation>
        <location evidence="1">Cell membrane</location>
        <topology evidence="1">Multi-pass membrane protein</topology>
    </subcellularLocation>
</comment>
<evidence type="ECO:0000256" key="9">
    <source>
        <dbReference type="SAM" id="Phobius"/>
    </source>
</evidence>
<dbReference type="InterPro" id="IPR018043">
    <property type="entry name" value="Na/Gal_symport_CS"/>
</dbReference>
<feature type="transmembrane region" description="Helical" evidence="9">
    <location>
        <begin position="438"/>
        <end position="462"/>
    </location>
</feature>
<dbReference type="RefSeq" id="WP_254295520.1">
    <property type="nucleotide sequence ID" value="NZ_JAMLDX010000016.1"/>
</dbReference>
<comment type="caution">
    <text evidence="10">The sequence shown here is derived from an EMBL/GenBank/DDBJ whole genome shotgun (WGS) entry which is preliminary data.</text>
</comment>
<evidence type="ECO:0000256" key="8">
    <source>
        <dbReference type="SAM" id="MobiDB-lite"/>
    </source>
</evidence>
<feature type="transmembrane region" description="Helical" evidence="9">
    <location>
        <begin position="284"/>
        <end position="307"/>
    </location>
</feature>
<keyword evidence="3" id="KW-0813">Transport</keyword>
<feature type="transmembrane region" description="Helical" evidence="9">
    <location>
        <begin position="90"/>
        <end position="109"/>
    </location>
</feature>
<protein>
    <submittedName>
        <fullName evidence="10">MFS transporter</fullName>
    </submittedName>
</protein>
<feature type="transmembrane region" description="Helical" evidence="9">
    <location>
        <begin position="314"/>
        <end position="332"/>
    </location>
</feature>
<organism evidence="10 11">
    <name type="scientific">Sphingomonas tagetis</name>
    <dbReference type="NCBI Taxonomy" id="2949092"/>
    <lineage>
        <taxon>Bacteria</taxon>
        <taxon>Pseudomonadati</taxon>
        <taxon>Pseudomonadota</taxon>
        <taxon>Alphaproteobacteria</taxon>
        <taxon>Sphingomonadales</taxon>
        <taxon>Sphingomonadaceae</taxon>
        <taxon>Sphingomonas</taxon>
    </lineage>
</organism>
<feature type="region of interest" description="Disordered" evidence="8">
    <location>
        <begin position="479"/>
        <end position="499"/>
    </location>
</feature>
<dbReference type="EMBL" id="JAMLDX010000016">
    <property type="protein sequence ID" value="MCP3732250.1"/>
    <property type="molecule type" value="Genomic_DNA"/>
</dbReference>
<dbReference type="PANTHER" id="PTHR11328">
    <property type="entry name" value="MAJOR FACILITATOR SUPERFAMILY DOMAIN-CONTAINING PROTEIN"/>
    <property type="match status" value="1"/>
</dbReference>
<keyword evidence="7 9" id="KW-0472">Membrane</keyword>
<feature type="transmembrane region" description="Helical" evidence="9">
    <location>
        <begin position="192"/>
        <end position="210"/>
    </location>
</feature>
<dbReference type="SUPFAM" id="SSF103473">
    <property type="entry name" value="MFS general substrate transporter"/>
    <property type="match status" value="1"/>
</dbReference>
<dbReference type="InterPro" id="IPR039672">
    <property type="entry name" value="MFS_2"/>
</dbReference>
<keyword evidence="4" id="KW-1003">Cell membrane</keyword>
<comment type="similarity">
    <text evidence="2">Belongs to the sodium:galactoside symporter (TC 2.A.2) family.</text>
</comment>
<evidence type="ECO:0000256" key="6">
    <source>
        <dbReference type="ARBA" id="ARBA00022989"/>
    </source>
</evidence>
<accession>A0A9X2KMX0</accession>
<feature type="transmembrane region" description="Helical" evidence="9">
    <location>
        <begin position="158"/>
        <end position="180"/>
    </location>
</feature>
<evidence type="ECO:0000256" key="3">
    <source>
        <dbReference type="ARBA" id="ARBA00022448"/>
    </source>
</evidence>
<keyword evidence="5 9" id="KW-0812">Transmembrane</keyword>
<evidence type="ECO:0000313" key="10">
    <source>
        <dbReference type="EMBL" id="MCP3732250.1"/>
    </source>
</evidence>
<dbReference type="Proteomes" id="UP001139451">
    <property type="component" value="Unassembled WGS sequence"/>
</dbReference>
<feature type="transmembrane region" description="Helical" evidence="9">
    <location>
        <begin position="250"/>
        <end position="272"/>
    </location>
</feature>
<dbReference type="Gene3D" id="1.20.1250.20">
    <property type="entry name" value="MFS general substrate transporter like domains"/>
    <property type="match status" value="1"/>
</dbReference>
<feature type="transmembrane region" description="Helical" evidence="9">
    <location>
        <begin position="115"/>
        <end position="137"/>
    </location>
</feature>
<evidence type="ECO:0000256" key="5">
    <source>
        <dbReference type="ARBA" id="ARBA00022692"/>
    </source>
</evidence>
<evidence type="ECO:0000256" key="7">
    <source>
        <dbReference type="ARBA" id="ARBA00023136"/>
    </source>
</evidence>
<dbReference type="PANTHER" id="PTHR11328:SF24">
    <property type="entry name" value="MAJOR FACILITATOR SUPERFAMILY (MFS) PROFILE DOMAIN-CONTAINING PROTEIN"/>
    <property type="match status" value="1"/>
</dbReference>
<evidence type="ECO:0000256" key="1">
    <source>
        <dbReference type="ARBA" id="ARBA00004651"/>
    </source>
</evidence>
<dbReference type="AlphaFoldDB" id="A0A9X2KMX0"/>
<name>A0A9X2KMX0_9SPHN</name>
<feature type="transmembrane region" description="Helical" evidence="9">
    <location>
        <begin position="344"/>
        <end position="368"/>
    </location>
</feature>
<dbReference type="Pfam" id="PF13347">
    <property type="entry name" value="MFS_2"/>
    <property type="match status" value="1"/>
</dbReference>
<proteinExistence type="inferred from homology"/>
<sequence length="499" mass="51738">MKVQLDRNARLSALPFGQKLGYAAGGLVDGTALHPLNIFLLFYVTSVCGLSGGLAGLAIAAGLVVDAIADPLIGSASDRLHSRLGRRLPFMLAATPLVALMLTFIFSLPDTLGTMGLFVWFATLSIGLRVSVALFLLPHQALGAELSDDYRERSQIMAVRWSLFMAGGIAGVALGFGVFFSGPKGLSDREAYAGFALALSAIVILGGSIASRAAWLTRAREHAPPINPVAGRFNVFADMAEVFRSGSFRVLFTGTLLFFVGFGINSVLGLHVNTFFWRLSTGQVQAVTIALFLGLFLGAPLAGPLLARGEKRTVIRGAIAALLVLQGAPILLRLAGLLPLEGAALAITLTVISLTIGALMGVAGISSASALADAADEHELLFGSRREGLYFAGFAFANKAASAAGTLLAGLVLQAVAFPIGTGGHGPAIAQVTDHMSIVLALAYGPGAAIVSLAAVAINGLYRIDRARHSSIIAQLAARRTGTAERMPPTNKGERSPGA</sequence>
<evidence type="ECO:0000256" key="2">
    <source>
        <dbReference type="ARBA" id="ARBA00009617"/>
    </source>
</evidence>
<keyword evidence="11" id="KW-1185">Reference proteome</keyword>
<dbReference type="GO" id="GO:0015293">
    <property type="term" value="F:symporter activity"/>
    <property type="evidence" value="ECO:0007669"/>
    <property type="project" value="InterPro"/>
</dbReference>